<feature type="transmembrane region" description="Helical" evidence="25">
    <location>
        <begin position="288"/>
        <end position="306"/>
    </location>
</feature>
<dbReference type="EMBL" id="FZNS01000001">
    <property type="protein sequence ID" value="SNR34469.1"/>
    <property type="molecule type" value="Genomic_DNA"/>
</dbReference>
<name>A0A238VLU1_9BACT</name>
<protein>
    <recommendedName>
        <fullName evidence="21">Lysosomal dipeptide transporter MFSD1</fullName>
    </recommendedName>
    <alternativeName>
        <fullName evidence="22">Major facilitator superfamily domain-containing protein 1</fullName>
    </alternativeName>
</protein>
<evidence type="ECO:0000256" key="11">
    <source>
        <dbReference type="ARBA" id="ARBA00044884"/>
    </source>
</evidence>
<evidence type="ECO:0000256" key="20">
    <source>
        <dbReference type="ARBA" id="ARBA00044924"/>
    </source>
</evidence>
<evidence type="ECO:0000256" key="13">
    <source>
        <dbReference type="ARBA" id="ARBA00044893"/>
    </source>
</evidence>
<organism evidence="27 28">
    <name type="scientific">Hymenobacter mucosus</name>
    <dbReference type="NCBI Taxonomy" id="1411120"/>
    <lineage>
        <taxon>Bacteria</taxon>
        <taxon>Pseudomonadati</taxon>
        <taxon>Bacteroidota</taxon>
        <taxon>Cytophagia</taxon>
        <taxon>Cytophagales</taxon>
        <taxon>Hymenobacteraceae</taxon>
        <taxon>Hymenobacter</taxon>
    </lineage>
</organism>
<comment type="catalytic activity">
    <reaction evidence="13">
        <text>L-alpha-aminoacyl-L-lysine(out) = L-alpha-aminoacyl-L-lysine(in)</text>
        <dbReference type="Rhea" id="RHEA:79383"/>
        <dbReference type="ChEBI" id="CHEBI:229966"/>
    </reaction>
</comment>
<evidence type="ECO:0000256" key="9">
    <source>
        <dbReference type="ARBA" id="ARBA00044878"/>
    </source>
</evidence>
<evidence type="ECO:0000256" key="24">
    <source>
        <dbReference type="ARBA" id="ARBA00046376"/>
    </source>
</evidence>
<dbReference type="PROSITE" id="PS50850">
    <property type="entry name" value="MFS"/>
    <property type="match status" value="1"/>
</dbReference>
<evidence type="ECO:0000256" key="25">
    <source>
        <dbReference type="SAM" id="Phobius"/>
    </source>
</evidence>
<dbReference type="PANTHER" id="PTHR23512">
    <property type="entry name" value="MAJOR FACILITATOR SUPERFAMILY DOMAIN-CONTAINING PROTEIN 1"/>
    <property type="match status" value="1"/>
</dbReference>
<comment type="catalytic activity">
    <reaction evidence="8">
        <text>L-lysyl-L-alanine(out) = L-lysyl-L-alanine(in)</text>
        <dbReference type="Rhea" id="RHEA:79399"/>
        <dbReference type="ChEBI" id="CHEBI:229954"/>
    </reaction>
</comment>
<feature type="transmembrane region" description="Helical" evidence="25">
    <location>
        <begin position="139"/>
        <end position="158"/>
    </location>
</feature>
<evidence type="ECO:0000256" key="4">
    <source>
        <dbReference type="ARBA" id="ARBA00022692"/>
    </source>
</evidence>
<evidence type="ECO:0000313" key="27">
    <source>
        <dbReference type="EMBL" id="SNR34469.1"/>
    </source>
</evidence>
<dbReference type="GO" id="GO:0005765">
    <property type="term" value="C:lysosomal membrane"/>
    <property type="evidence" value="ECO:0007669"/>
    <property type="project" value="UniProtKB-SubCell"/>
</dbReference>
<comment type="catalytic activity">
    <reaction evidence="9">
        <text>L-histidyl-glycine(out) = L-histidyl-glycine(in)</text>
        <dbReference type="Rhea" id="RHEA:79395"/>
        <dbReference type="ChEBI" id="CHEBI:229957"/>
    </reaction>
</comment>
<feature type="transmembrane region" description="Helical" evidence="25">
    <location>
        <begin position="312"/>
        <end position="333"/>
    </location>
</feature>
<keyword evidence="28" id="KW-1185">Reference proteome</keyword>
<dbReference type="Proteomes" id="UP000198310">
    <property type="component" value="Unassembled WGS sequence"/>
</dbReference>
<sequence length="418" mass="43652">MDVTRSHRSTKPYIIAWVFSLIFYFLEYAVRSGPAVMISELAGVFGVSNVEVGTILGTYYYTYSLAGLVAGIALDRTGAKYALPTGVAIVALGCLLFAVPGTVAGNSGRLLQGAGSAVAFTGSVYLASRGFQARSLATAIGATQCLGMLGGALGQSLAGPLIHGGFDVRTYWLVMGLANLATGLALYFVTPNDAPTQAQPVAPSTGLLQPYKIVFSNSQSYLCGLIAGLLFAPTTIFAMNWGVASLQQDQKMSFEAAAWACSMVPLGWVVGCPLLGWAADRLGRRKPVLFAGAAGMILMGLQELYLPNVMPLYVSLFLFGVASGAAMIPYSIIKEANPDHVKGSATGAMNFLTFGVTAVLGPLFARLYGQTLGSATDPVAHFHTGGFFWVGTTSLALLAGLLLRETGTGRKEALAGSH</sequence>
<evidence type="ECO:0000256" key="7">
    <source>
        <dbReference type="ARBA" id="ARBA00023228"/>
    </source>
</evidence>
<evidence type="ECO:0000256" key="19">
    <source>
        <dbReference type="ARBA" id="ARBA00044919"/>
    </source>
</evidence>
<feature type="transmembrane region" description="Helical" evidence="25">
    <location>
        <begin position="170"/>
        <end position="189"/>
    </location>
</feature>
<feature type="transmembrane region" description="Helical" evidence="25">
    <location>
        <begin position="221"/>
        <end position="244"/>
    </location>
</feature>
<evidence type="ECO:0000256" key="22">
    <source>
        <dbReference type="ARBA" id="ARBA00045018"/>
    </source>
</evidence>
<evidence type="ECO:0000256" key="18">
    <source>
        <dbReference type="ARBA" id="ARBA00044912"/>
    </source>
</evidence>
<keyword evidence="7" id="KW-0458">Lysosome</keyword>
<dbReference type="InterPro" id="IPR036259">
    <property type="entry name" value="MFS_trans_sf"/>
</dbReference>
<evidence type="ECO:0000256" key="21">
    <source>
        <dbReference type="ARBA" id="ARBA00044985"/>
    </source>
</evidence>
<dbReference type="PROSITE" id="PS00216">
    <property type="entry name" value="SUGAR_TRANSPORT_1"/>
    <property type="match status" value="1"/>
</dbReference>
<comment type="subunit">
    <text evidence="24">Homodimer. Interacts with lysosomal protein GLMP (via lumenal domain); the interaction starts while both proteins are still in the endoplasmic reticulum and is required for stabilization of MFSD1 in lysosomes but has no direct effect on its targeting to lysosomes or transporter activity.</text>
</comment>
<evidence type="ECO:0000256" key="12">
    <source>
        <dbReference type="ARBA" id="ARBA00044891"/>
    </source>
</evidence>
<keyword evidence="3" id="KW-0813">Transport</keyword>
<comment type="catalytic activity">
    <reaction evidence="11">
        <text>L-alpha-aminoacyl-L-histidine(out) = L-alpha-aminoacyl-L-histidine(in)</text>
        <dbReference type="Rhea" id="RHEA:79375"/>
        <dbReference type="ChEBI" id="CHEBI:229967"/>
    </reaction>
</comment>
<dbReference type="InterPro" id="IPR011701">
    <property type="entry name" value="MFS"/>
</dbReference>
<evidence type="ECO:0000256" key="5">
    <source>
        <dbReference type="ARBA" id="ARBA00022989"/>
    </source>
</evidence>
<evidence type="ECO:0000256" key="10">
    <source>
        <dbReference type="ARBA" id="ARBA00044881"/>
    </source>
</evidence>
<dbReference type="Gene3D" id="1.20.1250.20">
    <property type="entry name" value="MFS general substrate transporter like domains"/>
    <property type="match status" value="2"/>
</dbReference>
<dbReference type="InterPro" id="IPR052187">
    <property type="entry name" value="MFSD1"/>
</dbReference>
<feature type="transmembrane region" description="Helical" evidence="25">
    <location>
        <begin position="50"/>
        <end position="74"/>
    </location>
</feature>
<keyword evidence="5 25" id="KW-1133">Transmembrane helix</keyword>
<feature type="transmembrane region" description="Helical" evidence="25">
    <location>
        <begin position="345"/>
        <end position="365"/>
    </location>
</feature>
<keyword evidence="6 25" id="KW-0472">Membrane</keyword>
<comment type="subcellular location">
    <subcellularLocation>
        <location evidence="1">Lysosome membrane</location>
        <topology evidence="1">Multi-pass membrane protein</topology>
    </subcellularLocation>
</comment>
<comment type="catalytic activity">
    <reaction evidence="10">
        <text>L-alpha-aminoacyl-L-arginine(out) = L-alpha-aminoacyl-L-arginine(in)</text>
        <dbReference type="Rhea" id="RHEA:79367"/>
        <dbReference type="ChEBI" id="CHEBI:229968"/>
    </reaction>
</comment>
<feature type="transmembrane region" description="Helical" evidence="25">
    <location>
        <begin position="12"/>
        <end position="30"/>
    </location>
</feature>
<comment type="catalytic activity">
    <reaction evidence="12">
        <text>L-lysyl-L-alpha-amino acid(out) = L-lysyl-L-alpha-amino acid(in)</text>
        <dbReference type="Rhea" id="RHEA:79387"/>
        <dbReference type="ChEBI" id="CHEBI:229965"/>
    </reaction>
</comment>
<comment type="catalytic activity">
    <reaction evidence="14">
        <text>L-aspartyl-L-lysine(out) = L-aspartyl-L-lysine(in)</text>
        <dbReference type="Rhea" id="RHEA:79411"/>
        <dbReference type="ChEBI" id="CHEBI:229953"/>
    </reaction>
</comment>
<evidence type="ECO:0000256" key="3">
    <source>
        <dbReference type="ARBA" id="ARBA00022448"/>
    </source>
</evidence>
<comment type="similarity">
    <text evidence="2">Belongs to the major facilitator superfamily.</text>
</comment>
<feature type="transmembrane region" description="Helical" evidence="25">
    <location>
        <begin position="256"/>
        <end position="276"/>
    </location>
</feature>
<feature type="transmembrane region" description="Helical" evidence="25">
    <location>
        <begin position="81"/>
        <end position="104"/>
    </location>
</feature>
<dbReference type="InterPro" id="IPR005829">
    <property type="entry name" value="Sugar_transporter_CS"/>
</dbReference>
<reference evidence="28" key="1">
    <citation type="submission" date="2017-06" db="EMBL/GenBank/DDBJ databases">
        <authorList>
            <person name="Varghese N."/>
            <person name="Submissions S."/>
        </authorList>
    </citation>
    <scope>NUCLEOTIDE SEQUENCE [LARGE SCALE GENOMIC DNA]</scope>
    <source>
        <strain evidence="28">DSM 28041</strain>
    </source>
</reference>
<comment type="catalytic activity">
    <reaction evidence="19">
        <text>L-alanyl-L-lysine(out) = L-alanyl-L-lysine(in)</text>
        <dbReference type="Rhea" id="RHEA:79415"/>
        <dbReference type="ChEBI" id="CHEBI:192470"/>
    </reaction>
</comment>
<dbReference type="CDD" id="cd06174">
    <property type="entry name" value="MFS"/>
    <property type="match status" value="1"/>
</dbReference>
<evidence type="ECO:0000256" key="1">
    <source>
        <dbReference type="ARBA" id="ARBA00004155"/>
    </source>
</evidence>
<comment type="catalytic activity">
    <reaction evidence="20">
        <text>L-lysyl-glycine(out) = L-lysyl-glycine(in)</text>
        <dbReference type="Rhea" id="RHEA:79407"/>
        <dbReference type="ChEBI" id="CHEBI:191202"/>
    </reaction>
</comment>
<evidence type="ECO:0000313" key="28">
    <source>
        <dbReference type="Proteomes" id="UP000198310"/>
    </source>
</evidence>
<accession>A0A238VLU1</accession>
<dbReference type="RefSeq" id="WP_089331698.1">
    <property type="nucleotide sequence ID" value="NZ_FZNS01000001.1"/>
</dbReference>
<evidence type="ECO:0000256" key="6">
    <source>
        <dbReference type="ARBA" id="ARBA00023136"/>
    </source>
</evidence>
<comment type="catalytic activity">
    <reaction evidence="15">
        <text>L-arginyl-L-alpha-amino acid(out) = L-arginyl-L-alpha-amino acid(in)</text>
        <dbReference type="Rhea" id="RHEA:79371"/>
        <dbReference type="ChEBI" id="CHEBI:84315"/>
    </reaction>
</comment>
<feature type="domain" description="Major facilitator superfamily (MFS) profile" evidence="26">
    <location>
        <begin position="13"/>
        <end position="408"/>
    </location>
</feature>
<dbReference type="PANTHER" id="PTHR23512:SF3">
    <property type="entry name" value="MAJOR FACILITATOR SUPERFAMILY DOMAIN-CONTAINING PROTEIN 1"/>
    <property type="match status" value="1"/>
</dbReference>
<evidence type="ECO:0000256" key="14">
    <source>
        <dbReference type="ARBA" id="ARBA00044898"/>
    </source>
</evidence>
<dbReference type="AlphaFoldDB" id="A0A238VLU1"/>
<evidence type="ECO:0000259" key="26">
    <source>
        <dbReference type="PROSITE" id="PS50850"/>
    </source>
</evidence>
<evidence type="ECO:0000256" key="8">
    <source>
        <dbReference type="ARBA" id="ARBA00044876"/>
    </source>
</evidence>
<comment type="function">
    <text evidence="23">Lysosomal dipeptide uniporter that selectively exports lysine, arginine or histidine-containing dipeptides with a net positive charge from the lysosome lumen into the cytosol. Could play a role in a specific type of protein O-glycosylation indirectly regulating macrophages migration and tissue invasion. Also essential for liver homeostasis.</text>
</comment>
<comment type="catalytic activity">
    <reaction evidence="17">
        <text>L-arginyl-glycine(out) = L-arginyl-glycine(in)</text>
        <dbReference type="Rhea" id="RHEA:79391"/>
        <dbReference type="ChEBI" id="CHEBI:229955"/>
    </reaction>
</comment>
<comment type="catalytic activity">
    <reaction evidence="16">
        <text>L-lysyl-L-lysine(out) = L-lysyl-L-lysine(in)</text>
        <dbReference type="Rhea" id="RHEA:79403"/>
        <dbReference type="ChEBI" id="CHEBI:229956"/>
    </reaction>
</comment>
<evidence type="ECO:0000256" key="15">
    <source>
        <dbReference type="ARBA" id="ARBA00044899"/>
    </source>
</evidence>
<evidence type="ECO:0000256" key="23">
    <source>
        <dbReference type="ARBA" id="ARBA00045709"/>
    </source>
</evidence>
<dbReference type="Pfam" id="PF07690">
    <property type="entry name" value="MFS_1"/>
    <property type="match status" value="1"/>
</dbReference>
<feature type="transmembrane region" description="Helical" evidence="25">
    <location>
        <begin position="110"/>
        <end position="127"/>
    </location>
</feature>
<dbReference type="GO" id="GO:0022857">
    <property type="term" value="F:transmembrane transporter activity"/>
    <property type="evidence" value="ECO:0007669"/>
    <property type="project" value="InterPro"/>
</dbReference>
<evidence type="ECO:0000256" key="17">
    <source>
        <dbReference type="ARBA" id="ARBA00044903"/>
    </source>
</evidence>
<dbReference type="InterPro" id="IPR020846">
    <property type="entry name" value="MFS_dom"/>
</dbReference>
<evidence type="ECO:0000256" key="16">
    <source>
        <dbReference type="ARBA" id="ARBA00044900"/>
    </source>
</evidence>
<gene>
    <name evidence="27" type="ORF">SAMN06269173_101765</name>
</gene>
<keyword evidence="4 25" id="KW-0812">Transmembrane</keyword>
<feature type="transmembrane region" description="Helical" evidence="25">
    <location>
        <begin position="385"/>
        <end position="403"/>
    </location>
</feature>
<evidence type="ECO:0000256" key="2">
    <source>
        <dbReference type="ARBA" id="ARBA00008335"/>
    </source>
</evidence>
<dbReference type="SUPFAM" id="SSF103473">
    <property type="entry name" value="MFS general substrate transporter"/>
    <property type="match status" value="1"/>
</dbReference>
<comment type="catalytic activity">
    <reaction evidence="18">
        <text>L-histidyl-L-alpha-amino acid(out) = L-histidyl-L-alpha-amino acid(in)</text>
        <dbReference type="Rhea" id="RHEA:79379"/>
        <dbReference type="ChEBI" id="CHEBI:229964"/>
    </reaction>
</comment>
<proteinExistence type="inferred from homology"/>